<organism evidence="1 2">
    <name type="scientific">Lactuca virosa</name>
    <dbReference type="NCBI Taxonomy" id="75947"/>
    <lineage>
        <taxon>Eukaryota</taxon>
        <taxon>Viridiplantae</taxon>
        <taxon>Streptophyta</taxon>
        <taxon>Embryophyta</taxon>
        <taxon>Tracheophyta</taxon>
        <taxon>Spermatophyta</taxon>
        <taxon>Magnoliopsida</taxon>
        <taxon>eudicotyledons</taxon>
        <taxon>Gunneridae</taxon>
        <taxon>Pentapetalae</taxon>
        <taxon>asterids</taxon>
        <taxon>campanulids</taxon>
        <taxon>Asterales</taxon>
        <taxon>Asteraceae</taxon>
        <taxon>Cichorioideae</taxon>
        <taxon>Cichorieae</taxon>
        <taxon>Lactucinae</taxon>
        <taxon>Lactuca</taxon>
    </lineage>
</organism>
<reference evidence="1 2" key="1">
    <citation type="submission" date="2022-01" db="EMBL/GenBank/DDBJ databases">
        <authorList>
            <person name="Xiong W."/>
            <person name="Schranz E."/>
        </authorList>
    </citation>
    <scope>NUCLEOTIDE SEQUENCE [LARGE SCALE GENOMIC DNA]</scope>
</reference>
<protein>
    <submittedName>
        <fullName evidence="1">Uncharacterized protein</fullName>
    </submittedName>
</protein>
<keyword evidence="2" id="KW-1185">Reference proteome</keyword>
<dbReference type="EMBL" id="CAKMRJ010005745">
    <property type="protein sequence ID" value="CAH1453398.1"/>
    <property type="molecule type" value="Genomic_DNA"/>
</dbReference>
<proteinExistence type="predicted"/>
<sequence>MNIIKNHIHHCLVKNNLNRNPSKESIKIGRHQRRQYFGDSKLADEDEKLIQDNRKHKAALLQVTRPCNLWN</sequence>
<accession>A0AAU9PSJ4</accession>
<evidence type="ECO:0000313" key="1">
    <source>
        <dbReference type="EMBL" id="CAH1453398.1"/>
    </source>
</evidence>
<comment type="caution">
    <text evidence="1">The sequence shown here is derived from an EMBL/GenBank/DDBJ whole genome shotgun (WGS) entry which is preliminary data.</text>
</comment>
<evidence type="ECO:0000313" key="2">
    <source>
        <dbReference type="Proteomes" id="UP001157418"/>
    </source>
</evidence>
<gene>
    <name evidence="1" type="ORF">LVIROSA_LOCUS38640</name>
</gene>
<dbReference type="Proteomes" id="UP001157418">
    <property type="component" value="Unassembled WGS sequence"/>
</dbReference>
<name>A0AAU9PSJ4_9ASTR</name>
<dbReference type="AlphaFoldDB" id="A0AAU9PSJ4"/>